<evidence type="ECO:0000256" key="17">
    <source>
        <dbReference type="SAM" id="Phobius"/>
    </source>
</evidence>
<dbReference type="CDD" id="cd02076">
    <property type="entry name" value="P-type_ATPase_H"/>
    <property type="match status" value="1"/>
</dbReference>
<dbReference type="SUPFAM" id="SSF81660">
    <property type="entry name" value="Metal cation-transporting ATPase, ATP-binding domain N"/>
    <property type="match status" value="1"/>
</dbReference>
<dbReference type="InterPro" id="IPR023214">
    <property type="entry name" value="HAD_sf"/>
</dbReference>
<dbReference type="InterPro" id="IPR018303">
    <property type="entry name" value="ATPase_P-typ_P_site"/>
</dbReference>
<feature type="compositionally biased region" description="Polar residues" evidence="16">
    <location>
        <begin position="657"/>
        <end position="675"/>
    </location>
</feature>
<dbReference type="GO" id="GO:0005524">
    <property type="term" value="F:ATP binding"/>
    <property type="evidence" value="ECO:0007669"/>
    <property type="project" value="UniProtKB-KW"/>
</dbReference>
<dbReference type="Pfam" id="PF00690">
    <property type="entry name" value="Cation_ATPase_N"/>
    <property type="match status" value="1"/>
</dbReference>
<dbReference type="InterPro" id="IPR006534">
    <property type="entry name" value="P-type_ATPase_IIIA"/>
</dbReference>
<evidence type="ECO:0000256" key="6">
    <source>
        <dbReference type="ARBA" id="ARBA00022692"/>
    </source>
</evidence>
<dbReference type="InterPro" id="IPR023298">
    <property type="entry name" value="ATPase_P-typ_TM_dom_sf"/>
</dbReference>
<dbReference type="VEuPathDB" id="TriTrypDB:LdBPK_181480.1"/>
<dbReference type="VEuPathDB" id="TriTrypDB:LDHU3_18.1880"/>
<dbReference type="InterPro" id="IPR008250">
    <property type="entry name" value="ATPase_P-typ_transduc_dom_A_sf"/>
</dbReference>
<dbReference type="GO" id="GO:0008553">
    <property type="term" value="F:P-type proton-exporting transporter activity"/>
    <property type="evidence" value="ECO:0007669"/>
    <property type="project" value="UniProtKB-EC"/>
</dbReference>
<dbReference type="SFLD" id="SFLDG00002">
    <property type="entry name" value="C1.7:_P-type_atpase_like"/>
    <property type="match status" value="1"/>
</dbReference>
<dbReference type="Pfam" id="PF00702">
    <property type="entry name" value="Hydrolase"/>
    <property type="match status" value="1"/>
</dbReference>
<dbReference type="SUPFAM" id="SSF81653">
    <property type="entry name" value="Calcium ATPase, transduction domain A"/>
    <property type="match status" value="1"/>
</dbReference>
<evidence type="ECO:0000256" key="3">
    <source>
        <dbReference type="ARBA" id="ARBA00012476"/>
    </source>
</evidence>
<evidence type="ECO:0000256" key="1">
    <source>
        <dbReference type="ARBA" id="ARBA00004141"/>
    </source>
</evidence>
<evidence type="ECO:0000313" key="19">
    <source>
        <dbReference type="EMBL" id="TPP50592.1"/>
    </source>
</evidence>
<dbReference type="EC" id="7.1.2.1" evidence="3"/>
<evidence type="ECO:0000256" key="7">
    <source>
        <dbReference type="ARBA" id="ARBA00022741"/>
    </source>
</evidence>
<proteinExistence type="inferred from homology"/>
<evidence type="ECO:0000256" key="13">
    <source>
        <dbReference type="ARBA" id="ARBA00023065"/>
    </source>
</evidence>
<dbReference type="SFLD" id="SFLDF00027">
    <property type="entry name" value="p-type_atpase"/>
    <property type="match status" value="1"/>
</dbReference>
<feature type="domain" description="Cation-transporting P-type ATPase N-terminal" evidence="18">
    <location>
        <begin position="1090"/>
        <end position="1158"/>
    </location>
</feature>
<name>A0A504XNP1_LEIDO</name>
<dbReference type="Proteomes" id="UP000318447">
    <property type="component" value="Unassembled WGS sequence"/>
</dbReference>
<dbReference type="VEuPathDB" id="TriTrypDB:LdCL_180020200"/>
<evidence type="ECO:0000313" key="20">
    <source>
        <dbReference type="Proteomes" id="UP000318447"/>
    </source>
</evidence>
<dbReference type="SFLD" id="SFLDS00003">
    <property type="entry name" value="Haloacid_Dehalogenase"/>
    <property type="match status" value="1"/>
</dbReference>
<dbReference type="FunFam" id="3.40.1110.10:FF:000005">
    <property type="entry name" value="Plasma membrane ATPase"/>
    <property type="match status" value="1"/>
</dbReference>
<dbReference type="PROSITE" id="PS00154">
    <property type="entry name" value="ATPASE_E1_E2"/>
    <property type="match status" value="1"/>
</dbReference>
<dbReference type="Gene3D" id="3.40.50.1000">
    <property type="entry name" value="HAD superfamily/HAD-like"/>
    <property type="match status" value="1"/>
</dbReference>
<keyword evidence="5" id="KW-0597">Phosphoprotein</keyword>
<feature type="compositionally biased region" description="Basic and acidic residues" evidence="16">
    <location>
        <begin position="1960"/>
        <end position="1977"/>
    </location>
</feature>
<dbReference type="Gene3D" id="3.40.1110.10">
    <property type="entry name" value="Calcium-transporting ATPase, cytoplasmic domain N"/>
    <property type="match status" value="1"/>
</dbReference>
<feature type="compositionally biased region" description="Basic and acidic residues" evidence="16">
    <location>
        <begin position="1990"/>
        <end position="2003"/>
    </location>
</feature>
<dbReference type="PRINTS" id="PR00119">
    <property type="entry name" value="CATATPASE"/>
</dbReference>
<dbReference type="InterPro" id="IPR023299">
    <property type="entry name" value="ATPase_P-typ_cyto_dom_N"/>
</dbReference>
<keyword evidence="8" id="KW-0375">Hydrogen ion transport</keyword>
<feature type="transmembrane region" description="Helical" evidence="17">
    <location>
        <begin position="1707"/>
        <end position="1729"/>
    </location>
</feature>
<evidence type="ECO:0000256" key="15">
    <source>
        <dbReference type="ARBA" id="ARBA00048122"/>
    </source>
</evidence>
<dbReference type="GO" id="GO:0016020">
    <property type="term" value="C:membrane"/>
    <property type="evidence" value="ECO:0007669"/>
    <property type="project" value="UniProtKB-SubCell"/>
</dbReference>
<organism evidence="19 20">
    <name type="scientific">Leishmania donovani</name>
    <dbReference type="NCBI Taxonomy" id="5661"/>
    <lineage>
        <taxon>Eukaryota</taxon>
        <taxon>Discoba</taxon>
        <taxon>Euglenozoa</taxon>
        <taxon>Kinetoplastea</taxon>
        <taxon>Metakinetoplastina</taxon>
        <taxon>Trypanosomatida</taxon>
        <taxon>Trypanosomatidae</taxon>
        <taxon>Leishmaniinae</taxon>
        <taxon>Leishmania</taxon>
    </lineage>
</organism>
<comment type="caution">
    <text evidence="19">The sequence shown here is derived from an EMBL/GenBank/DDBJ whole genome shotgun (WGS) entry which is preliminary data.</text>
</comment>
<feature type="region of interest" description="Disordered" evidence="16">
    <location>
        <begin position="493"/>
        <end position="512"/>
    </location>
</feature>
<keyword evidence="10" id="KW-0460">Magnesium</keyword>
<feature type="region of interest" description="Disordered" evidence="16">
    <location>
        <begin position="625"/>
        <end position="677"/>
    </location>
</feature>
<feature type="region of interest" description="Disordered" evidence="16">
    <location>
        <begin position="1055"/>
        <end position="1106"/>
    </location>
</feature>
<keyword evidence="4" id="KW-0813">Transport</keyword>
<dbReference type="FunFam" id="2.70.150.10:FF:000042">
    <property type="entry name" value="Plasma membrane ATPase"/>
    <property type="match status" value="1"/>
</dbReference>
<dbReference type="SUPFAM" id="SSF81665">
    <property type="entry name" value="Calcium ATPase, transmembrane domain M"/>
    <property type="match status" value="1"/>
</dbReference>
<dbReference type="InterPro" id="IPR001757">
    <property type="entry name" value="P_typ_ATPase"/>
</dbReference>
<dbReference type="GO" id="GO:0120029">
    <property type="term" value="P:proton export across plasma membrane"/>
    <property type="evidence" value="ECO:0007669"/>
    <property type="project" value="InterPro"/>
</dbReference>
<dbReference type="VEuPathDB" id="TriTrypDB:LdBPK_181510.1"/>
<dbReference type="VEuPathDB" id="TriTrypDB:LdCL_180020300"/>
<dbReference type="InterPro" id="IPR044492">
    <property type="entry name" value="P_typ_ATPase_HD_dom"/>
</dbReference>
<dbReference type="NCBIfam" id="TIGR01647">
    <property type="entry name" value="ATPase-IIIA_H"/>
    <property type="match status" value="1"/>
</dbReference>
<dbReference type="PANTHER" id="PTHR42861">
    <property type="entry name" value="CALCIUM-TRANSPORTING ATPASE"/>
    <property type="match status" value="1"/>
</dbReference>
<comment type="catalytic activity">
    <reaction evidence="15">
        <text>ATP + H2O + H(+)(in) = ADP + phosphate + 2 H(+)(out)</text>
        <dbReference type="Rhea" id="RHEA:20852"/>
        <dbReference type="ChEBI" id="CHEBI:15377"/>
        <dbReference type="ChEBI" id="CHEBI:15378"/>
        <dbReference type="ChEBI" id="CHEBI:30616"/>
        <dbReference type="ChEBI" id="CHEBI:43474"/>
        <dbReference type="ChEBI" id="CHEBI:456216"/>
        <dbReference type="EC" id="7.1.2.1"/>
    </reaction>
</comment>
<dbReference type="PRINTS" id="PR00120">
    <property type="entry name" value="HATPASE"/>
</dbReference>
<keyword evidence="14 17" id="KW-0472">Membrane</keyword>
<comment type="similarity">
    <text evidence="2">Belongs to the cation transport ATPase (P-type) (TC 3.A.3) family. Type IIIA subfamily.</text>
</comment>
<evidence type="ECO:0000256" key="10">
    <source>
        <dbReference type="ARBA" id="ARBA00022842"/>
    </source>
</evidence>
<feature type="compositionally biased region" description="Basic and acidic residues" evidence="16">
    <location>
        <begin position="1055"/>
        <end position="1067"/>
    </location>
</feature>
<gene>
    <name evidence="19" type="ORF">CGC21_5410</name>
</gene>
<reference evidence="20" key="1">
    <citation type="submission" date="2019-02" db="EMBL/GenBank/DDBJ databases">
        <title>FDA dAtabase for Regulatory Grade micrObial Sequences (FDA-ARGOS): Supporting development and validation of Infectious Disease Dx tests.</title>
        <authorList>
            <person name="Duncan R."/>
            <person name="Fisher C."/>
            <person name="Tallon L."/>
            <person name="Sadzewicz L."/>
            <person name="Sengamalay N."/>
            <person name="Ott S."/>
            <person name="Godinez A."/>
            <person name="Nagaraj S."/>
            <person name="Vavikolanu K."/>
            <person name="Nadendla S."/>
            <person name="Aluvathingal J."/>
            <person name="Sichtig H."/>
        </authorList>
    </citation>
    <scope>NUCLEOTIDE SEQUENCE [LARGE SCALE GENOMIC DNA]</scope>
    <source>
        <strain evidence="20">FDAARGOS_361</strain>
    </source>
</reference>
<protein>
    <recommendedName>
        <fullName evidence="3">P-type H(+)-exporting transporter</fullName>
        <ecNumber evidence="3">7.1.2.1</ecNumber>
    </recommendedName>
</protein>
<dbReference type="SUPFAM" id="SSF56784">
    <property type="entry name" value="HAD-like"/>
    <property type="match status" value="1"/>
</dbReference>
<sequence length="2018" mass="217869">MSGAISCTARTYSAQAYAHEEGADDDEDDYLQAYEELLLNAASNAAADDAAPQPGGTCSEGVAHLDKEAGAHVDGAFPSFESPASVPLPADALVEDTLAALPADGSTVLLTDLTRSLDVEAISELFGSVLSFVQLHPHLFTCTQDPDTGRWHVARGRSSTSPLNADAATAAAPGLASAIGGGEEDDHKAIIVDLDVAAMVLGEELRHLCGSRYSSQTRAHEAEAAHSAVKRSRRRLTPAAVPNPLFPTSGTGAARDGVSLTTPEQAWWPTIASLLPEDGTPLPISVLRASLPGPIAQELRARQVGLARCFKQTYAIASRHVALTADSTALVRAAVQRSNSCAAASVSLWSPEGQKAAAWTNHKESSVAAFSSFLCDAGDGSYVPPPADYDASQDAEPWLVTISLDDGEEAGPEEVPPASGDVDEGALGRSADAATALAAATGLQEIPYNGLSGASGRAATQAHGTGLQPHDLNLERLYDAPAPPTAVVRSKPSTATQLAGPAGAVRTVRPPRPSTPAEWLALHTAMAEARGWITPMQMLDYLVECVPTFFIPLEELRPSDAILKLVGARTSMRTLVCRVYMYFVERSEDKMQIRLAPTLEHAQRGAANAHYAAWNPDTANKCEQCGADATPSEAPAPTNAGTGTGTAANPGDRQDSATHSGPRSGGTVLQSSDTTKAFPVMRVRRPIKSLLSVRSFKAMPATAKAAASPAALPTAMRLSSPDAQAGASTGAGSSSTPTALKGGGGFIALSSVPTGEIGYPFLALATQPVHTWPWWARLLCVLPFDTYVPLDHLRIHYCPDLAPENVYLAWRAADASFLPTTSSEKVRTPIPFSLLRAPTTSRRVRLRPFWLSPGCTAELESTVMPVGLVKQLRPVWLPVSRLLSKLTPEEREESLALAVRRPSAAGLSADEALVMLLRDCGRCCWVQEDGAKVRRYAASSALDDHFHASLSLLYGFSSARVWEPLPVVLDRASEHVRSLFAHSQMPPLASPNTVGLIGMLRQAPPAALKAFLMRHAQWLEVKATDGRETRDEAAAPLLVRRPPTMSSKKYELDAAAFEDKPESHSDAEMTPQKPQRRQSVLSKAVSEHDERATGPATDLLPPSKGLTTEEAEELLKKYGRNELPEKKTPSWLIYVRGLWGPMPAALWIAIIIEFALENWPDGAILFAIQIANATIGWYETIKAGDAVAALKNSLKPTATVYRDSKWQQIDAAVLVPGDLVKLASGSAVPADCSINEGVIDVDEAALTGESLPVTMGPEHMPKMGSNVVRGEVEGTVQYTGSLTFFGKTAALLQSVESDLGNIHVILRRVMFSLCAISFMLCMCCFIYLLARFYETFRHALQFAVVVLVVSIPIALEIVVTTTLAVGSKHLSKHKIIVTKLSAIEMMSGVNMLCSDKTGTLTLNKMEIQEQCFTFEEGNDLKSTLVLAALAAKWREPPRDALDTMVLGAADLDECDNYQQLNFVPFDPTTKRTAATLVDRRSGEKFDVTKGAPHVILQMVYNQDEINDEVVDIIDSLAARGVRCLSVAKTDQQGRWHMAGILTFLDPPRPDTKDTIRRSKEYGVDVKMITGDHLLIAKEMCRMLDLDPNILTADKLPQIKDANDLPEDLGEKYGDMMLSVGGFAQVFPEHKFMIVETLRQRGYTCAMTGDGVNDAPALKRADVGIAVHGATDAARAAADMVLTEPGLSVVVEAMLVSREVFQRMLSFLTYRISATLQLVCFFFIACFSLTPKAYGSVDPHFQFFHLPVLMFMLITLLNDGCLMTIGYDHVIPSERPQKWNLPVVFVSASILAAVACGSSLMLLWIGLEGYSSQYYENSWFHRLGLAQLPQGKLVTMMYLKISISDFLTLFSSRTGGHFFFYMPPSPILFCGAIISLLVSTMAASFWHKSRPDNVLTEGLAWGQTNAEKLLPLWVWIYCIVWWLVQDVVKVLAHICMDAVDLFGCVSDASGSGPIKPYSDDMKGNGFEPVKKPAEKSTEKALNSSVSSASHKALEGVREDTHSPIEEASPVNVYVSRDQK</sequence>
<feature type="transmembrane region" description="Helical" evidence="17">
    <location>
        <begin position="1342"/>
        <end position="1365"/>
    </location>
</feature>
<feature type="transmembrane region" description="Helical" evidence="17">
    <location>
        <begin position="1778"/>
        <end position="1806"/>
    </location>
</feature>
<evidence type="ECO:0000256" key="2">
    <source>
        <dbReference type="ARBA" id="ARBA00008804"/>
    </source>
</evidence>
<dbReference type="Pfam" id="PF00122">
    <property type="entry name" value="E1-E2_ATPase"/>
    <property type="match status" value="1"/>
</dbReference>
<keyword evidence="11" id="KW-1278">Translocase</keyword>
<dbReference type="Gene3D" id="2.70.150.10">
    <property type="entry name" value="Calcium-transporting ATPase, cytoplasmic transduction domain A"/>
    <property type="match status" value="1"/>
</dbReference>
<evidence type="ECO:0000256" key="5">
    <source>
        <dbReference type="ARBA" id="ARBA00022553"/>
    </source>
</evidence>
<feature type="region of interest" description="Disordered" evidence="16">
    <location>
        <begin position="1960"/>
        <end position="2018"/>
    </location>
</feature>
<evidence type="ECO:0000256" key="11">
    <source>
        <dbReference type="ARBA" id="ARBA00022967"/>
    </source>
</evidence>
<keyword evidence="13" id="KW-0406">Ion transport</keyword>
<dbReference type="VEuPathDB" id="TriTrypDB:LDHU3_18.1890"/>
<keyword evidence="6 17" id="KW-0812">Transmembrane</keyword>
<keyword evidence="9" id="KW-0067">ATP-binding</keyword>
<dbReference type="InterPro" id="IPR004014">
    <property type="entry name" value="ATPase_P-typ_cation-transptr_N"/>
</dbReference>
<dbReference type="Gene3D" id="1.20.1110.10">
    <property type="entry name" value="Calcium-transporting ATPase, transmembrane domain"/>
    <property type="match status" value="1"/>
</dbReference>
<dbReference type="EMBL" id="RHLC01000025">
    <property type="protein sequence ID" value="TPP50592.1"/>
    <property type="molecule type" value="Genomic_DNA"/>
</dbReference>
<feature type="compositionally biased region" description="Low complexity" evidence="16">
    <location>
        <begin position="635"/>
        <end position="651"/>
    </location>
</feature>
<keyword evidence="12 17" id="KW-1133">Transmembrane helix</keyword>
<dbReference type="InterPro" id="IPR059000">
    <property type="entry name" value="ATPase_P-type_domA"/>
</dbReference>
<comment type="subcellular location">
    <subcellularLocation>
        <location evidence="1">Membrane</location>
        <topology evidence="1">Multi-pass membrane protein</topology>
    </subcellularLocation>
</comment>
<evidence type="ECO:0000259" key="18">
    <source>
        <dbReference type="SMART" id="SM00831"/>
    </source>
</evidence>
<evidence type="ECO:0000256" key="9">
    <source>
        <dbReference type="ARBA" id="ARBA00022840"/>
    </source>
</evidence>
<feature type="transmembrane region" description="Helical" evidence="17">
    <location>
        <begin position="1309"/>
        <end position="1330"/>
    </location>
</feature>
<evidence type="ECO:0000256" key="8">
    <source>
        <dbReference type="ARBA" id="ARBA00022781"/>
    </source>
</evidence>
<dbReference type="InterPro" id="IPR036412">
    <property type="entry name" value="HAD-like_sf"/>
</dbReference>
<evidence type="ECO:0000256" key="4">
    <source>
        <dbReference type="ARBA" id="ARBA00022448"/>
    </source>
</evidence>
<dbReference type="NCBIfam" id="TIGR01494">
    <property type="entry name" value="ATPase_P-type"/>
    <property type="match status" value="2"/>
</dbReference>
<dbReference type="FunFam" id="3.40.50.1000:FF:000008">
    <property type="entry name" value="Plasma membrane ATPase"/>
    <property type="match status" value="1"/>
</dbReference>
<keyword evidence="7" id="KW-0547">Nucleotide-binding</keyword>
<dbReference type="SMART" id="SM00831">
    <property type="entry name" value="Cation_ATPase_N"/>
    <property type="match status" value="1"/>
</dbReference>
<feature type="compositionally biased region" description="Polar residues" evidence="16">
    <location>
        <begin position="1978"/>
        <end position="1988"/>
    </location>
</feature>
<feature type="transmembrane region" description="Helical" evidence="17">
    <location>
        <begin position="1741"/>
        <end position="1766"/>
    </location>
</feature>
<evidence type="ECO:0000256" key="16">
    <source>
        <dbReference type="SAM" id="MobiDB-lite"/>
    </source>
</evidence>
<accession>A0A504XNP1</accession>
<evidence type="ECO:0000256" key="14">
    <source>
        <dbReference type="ARBA" id="ARBA00023136"/>
    </source>
</evidence>
<dbReference type="GO" id="GO:0016887">
    <property type="term" value="F:ATP hydrolysis activity"/>
    <property type="evidence" value="ECO:0007669"/>
    <property type="project" value="InterPro"/>
</dbReference>
<feature type="transmembrane region" description="Helical" evidence="17">
    <location>
        <begin position="1859"/>
        <end position="1885"/>
    </location>
</feature>
<evidence type="ECO:0000256" key="12">
    <source>
        <dbReference type="ARBA" id="ARBA00022989"/>
    </source>
</evidence>